<sequence length="1005" mass="108156">MADIRTLINRRDNLEIDLELAQAQLETASLRARNNLPGGAAEVARLTARIASIRVELAEVNAQILQLRAGVNTASAGNLVNDDARASAENARTQNPQTEPQILSNGRIQPAPETTTSSNATPPVLLNSVDSGTDDELRPLSETQSVSLGDDEQGGPLLLNPEVDGREGDTEVDFDGAPRIDINGVGALPGVGAGNDDSSSKNPTKVEIDNVFNEEKIVPQPNILDQYASYTYSASLYLMNKEDYRAMMQTKTKTLRGAQLLMQSGGAPVGDRNQFFSNDYYIERIELRSAITGKGTNAAHNVNTVKMTVVEPNGITLIGNLDRAVQTYLGSAEGKKKNFAAQMYLLVIRFYGYDDQGNLVRAGTTSPDGISDRSAFVEKWYPLAINKIDFKIANKLVEYEIEATSPSYQVAAGASRGSIPYNIELSGVTVKDVLSGPAQYTSTTTTGGITVDDDGNALLPADQGLGGTTTTTNSAPPKASAAPSNKTTIRQGLFAAMNEYQAQLVRDGIYTYPDTYSIEFINSSLEQALIKNKGSTDKSKISNSTSKSAGDQKLGAKQSADNNSKIATITAGSQIVQVIDQVVRNSSYLEDQQIVIFDPNTQKEKPNGAAANNLAYFKIGLQATPTNYDPKRNDYAYDIKYTVNIYRINESASNYFYVPTFKGVHKQYNYWFTGENNSVLSYEQSMNTLYTSVLSGGSSNPATIINDAIKFNFAPGSGESRQGADGKVNEPKANLADYLFNPGDLANCTLQIVGDPSWLQQGEAFAGLKKNDPFYFRSFLADGTINFDSQQICFEILINSPRDYDMSTGLIDPNEQTTYFLNGRQPGAARQSYVYRANECISEFNRGKFIQTIKGTLNTYYPDQTFKANQQIAQGIQIDTINSLIQGRTNLSGLAGSLAGALNLPPFFNSITGSTGLTNRSVTAGVNSVGNFASNILGSSPTRPALENTPPTSSGLAVGSSGGLVVPESQINQATDIGPAPPQQMVAGDDAGFETNGPELLNSEE</sequence>
<feature type="region of interest" description="Disordered" evidence="2">
    <location>
        <begin position="533"/>
        <end position="561"/>
    </location>
</feature>
<feature type="compositionally biased region" description="Low complexity" evidence="2">
    <location>
        <begin position="953"/>
        <end position="966"/>
    </location>
</feature>
<evidence type="ECO:0000256" key="2">
    <source>
        <dbReference type="SAM" id="MobiDB-lite"/>
    </source>
</evidence>
<name>A0A6J5LY89_9CAUD</name>
<proteinExistence type="predicted"/>
<evidence type="ECO:0000313" key="3">
    <source>
        <dbReference type="EMBL" id="CAB4138037.1"/>
    </source>
</evidence>
<feature type="region of interest" description="Disordered" evidence="2">
    <location>
        <begin position="87"/>
        <end position="179"/>
    </location>
</feature>
<feature type="region of interest" description="Disordered" evidence="2">
    <location>
        <begin position="462"/>
        <end position="485"/>
    </location>
</feature>
<accession>A0A6J5LY89</accession>
<protein>
    <submittedName>
        <fullName evidence="3">Uncharacterized protein</fullName>
    </submittedName>
</protein>
<evidence type="ECO:0000256" key="1">
    <source>
        <dbReference type="SAM" id="Coils"/>
    </source>
</evidence>
<keyword evidence="1" id="KW-0175">Coiled coil</keyword>
<feature type="compositionally biased region" description="Low complexity" evidence="2">
    <location>
        <begin position="468"/>
        <end position="485"/>
    </location>
</feature>
<feature type="coiled-coil region" evidence="1">
    <location>
        <begin position="4"/>
        <end position="63"/>
    </location>
</feature>
<feature type="compositionally biased region" description="Polar residues" evidence="2">
    <location>
        <begin position="90"/>
        <end position="121"/>
    </location>
</feature>
<dbReference type="EMBL" id="LR796341">
    <property type="protein sequence ID" value="CAB4138037.1"/>
    <property type="molecule type" value="Genomic_DNA"/>
</dbReference>
<organism evidence="3">
    <name type="scientific">uncultured Caudovirales phage</name>
    <dbReference type="NCBI Taxonomy" id="2100421"/>
    <lineage>
        <taxon>Viruses</taxon>
        <taxon>Duplodnaviria</taxon>
        <taxon>Heunggongvirae</taxon>
        <taxon>Uroviricota</taxon>
        <taxon>Caudoviricetes</taxon>
        <taxon>Peduoviridae</taxon>
        <taxon>Maltschvirus</taxon>
        <taxon>Maltschvirus maltsch</taxon>
    </lineage>
</organism>
<gene>
    <name evidence="3" type="ORF">UFOVP328_230</name>
</gene>
<feature type="region of interest" description="Disordered" evidence="2">
    <location>
        <begin position="938"/>
        <end position="1005"/>
    </location>
</feature>
<reference evidence="3" key="1">
    <citation type="submission" date="2020-04" db="EMBL/GenBank/DDBJ databases">
        <authorList>
            <person name="Chiriac C."/>
            <person name="Salcher M."/>
            <person name="Ghai R."/>
            <person name="Kavagutti S V."/>
        </authorList>
    </citation>
    <scope>NUCLEOTIDE SEQUENCE</scope>
</reference>